<protein>
    <submittedName>
        <fullName evidence="2">Uncharacterized protein</fullName>
    </submittedName>
</protein>
<feature type="compositionally biased region" description="Basic and acidic residues" evidence="1">
    <location>
        <begin position="65"/>
        <end position="79"/>
    </location>
</feature>
<evidence type="ECO:0000256" key="1">
    <source>
        <dbReference type="SAM" id="MobiDB-lite"/>
    </source>
</evidence>
<sequence length="122" mass="13876">MTKTNTERDEQLNHHGTALDKYRENIAKLQTDVTNISKKLDAIMELLSQLAKGRAGSTFNPSGSRVEDPTELHQPENRKKQIMGQAAMFQEEPPQQFFQLHRTMENIKVEIASINLEGEAIQ</sequence>
<proteinExistence type="predicted"/>
<name>A0ABC8R277_9AQUA</name>
<dbReference type="AlphaFoldDB" id="A0ABC8R277"/>
<organism evidence="2 3">
    <name type="scientific">Ilex paraguariensis</name>
    <name type="common">yerba mate</name>
    <dbReference type="NCBI Taxonomy" id="185542"/>
    <lineage>
        <taxon>Eukaryota</taxon>
        <taxon>Viridiplantae</taxon>
        <taxon>Streptophyta</taxon>
        <taxon>Embryophyta</taxon>
        <taxon>Tracheophyta</taxon>
        <taxon>Spermatophyta</taxon>
        <taxon>Magnoliopsida</taxon>
        <taxon>eudicotyledons</taxon>
        <taxon>Gunneridae</taxon>
        <taxon>Pentapetalae</taxon>
        <taxon>asterids</taxon>
        <taxon>campanulids</taxon>
        <taxon>Aquifoliales</taxon>
        <taxon>Aquifoliaceae</taxon>
        <taxon>Ilex</taxon>
    </lineage>
</organism>
<accession>A0ABC8R277</accession>
<evidence type="ECO:0000313" key="3">
    <source>
        <dbReference type="Proteomes" id="UP001642360"/>
    </source>
</evidence>
<dbReference type="EMBL" id="CAUOFW020000936">
    <property type="protein sequence ID" value="CAK9139111.1"/>
    <property type="molecule type" value="Genomic_DNA"/>
</dbReference>
<gene>
    <name evidence="2" type="ORF">ILEXP_LOCUS6474</name>
</gene>
<evidence type="ECO:0000313" key="2">
    <source>
        <dbReference type="EMBL" id="CAK9139111.1"/>
    </source>
</evidence>
<feature type="region of interest" description="Disordered" evidence="1">
    <location>
        <begin position="54"/>
        <end position="79"/>
    </location>
</feature>
<reference evidence="2 3" key="1">
    <citation type="submission" date="2024-02" db="EMBL/GenBank/DDBJ databases">
        <authorList>
            <person name="Vignale AGUSTIN F."/>
            <person name="Sosa J E."/>
            <person name="Modenutti C."/>
        </authorList>
    </citation>
    <scope>NUCLEOTIDE SEQUENCE [LARGE SCALE GENOMIC DNA]</scope>
</reference>
<dbReference type="Proteomes" id="UP001642360">
    <property type="component" value="Unassembled WGS sequence"/>
</dbReference>
<comment type="caution">
    <text evidence="2">The sequence shown here is derived from an EMBL/GenBank/DDBJ whole genome shotgun (WGS) entry which is preliminary data.</text>
</comment>
<keyword evidence="3" id="KW-1185">Reference proteome</keyword>